<dbReference type="GO" id="GO:1901137">
    <property type="term" value="P:carbohydrate derivative biosynthetic process"/>
    <property type="evidence" value="ECO:0007669"/>
    <property type="project" value="UniProtKB-ARBA"/>
</dbReference>
<dbReference type="InterPro" id="IPR050194">
    <property type="entry name" value="Glycosyltransferase_grp1"/>
</dbReference>
<dbReference type="Pfam" id="PF13579">
    <property type="entry name" value="Glyco_trans_4_4"/>
    <property type="match status" value="1"/>
</dbReference>
<dbReference type="EMBL" id="MWQA01000001">
    <property type="protein sequence ID" value="ORC05307.1"/>
    <property type="molecule type" value="Genomic_DNA"/>
</dbReference>
<dbReference type="EMBL" id="UPHL01000068">
    <property type="protein sequence ID" value="VAZ83854.1"/>
    <property type="molecule type" value="Genomic_DNA"/>
</dbReference>
<dbReference type="EC" id="2.4.1.57" evidence="6"/>
<evidence type="ECO:0000313" key="6">
    <source>
        <dbReference type="EMBL" id="VAZ83854.1"/>
    </source>
</evidence>
<dbReference type="Pfam" id="PF00534">
    <property type="entry name" value="Glycos_transf_1"/>
    <property type="match status" value="1"/>
</dbReference>
<evidence type="ECO:0000256" key="1">
    <source>
        <dbReference type="ARBA" id="ARBA00022676"/>
    </source>
</evidence>
<feature type="domain" description="Glycosyltransferase subfamily 4-like N-terminal" evidence="4">
    <location>
        <begin position="15"/>
        <end position="175"/>
    </location>
</feature>
<dbReference type="AlphaFoldDB" id="A0A1X0L2T0"/>
<dbReference type="InterPro" id="IPR028098">
    <property type="entry name" value="Glyco_trans_4-like_N"/>
</dbReference>
<protein>
    <submittedName>
        <fullName evidence="5">Alpha-(1-2)-phosphatidylinositol mannosyltransferase</fullName>
    </submittedName>
    <submittedName>
        <fullName evidence="6">GDP-mannose-dependent alpha-(1-6)-phosphatidylinositol dimannoside mannosyltransferase</fullName>
        <ecNumber evidence="6">2.4.1.57</ecNumber>
    </submittedName>
</protein>
<evidence type="ECO:0000256" key="2">
    <source>
        <dbReference type="ARBA" id="ARBA00022679"/>
    </source>
</evidence>
<feature type="domain" description="Glycosyl transferase family 1" evidence="3">
    <location>
        <begin position="196"/>
        <end position="342"/>
    </location>
</feature>
<dbReference type="Proteomes" id="UP000271464">
    <property type="component" value="Unassembled WGS sequence"/>
</dbReference>
<reference evidence="9 10" key="2">
    <citation type="submission" date="2018-09" db="EMBL/GenBank/DDBJ databases">
        <authorList>
            <person name="Tagini F."/>
        </authorList>
    </citation>
    <scope>NUCLEOTIDE SEQUENCE [LARGE SCALE GENOMIC DNA]</scope>
    <source>
        <strain evidence="7 9">MK4</strain>
        <strain evidence="6 10">MK42</strain>
    </source>
</reference>
<evidence type="ECO:0000313" key="8">
    <source>
        <dbReference type="Proteomes" id="UP000192335"/>
    </source>
</evidence>
<dbReference type="RefSeq" id="WP_075547498.1">
    <property type="nucleotide sequence ID" value="NZ_LWCM01000092.1"/>
</dbReference>
<gene>
    <name evidence="6" type="primary">pimC</name>
    <name evidence="5" type="ORF">B4U45_00030</name>
    <name evidence="6" type="ORF">LAUMK42_02673</name>
    <name evidence="7" type="ORF">LAUMK4_02599</name>
</gene>
<dbReference type="PANTHER" id="PTHR45947:SF3">
    <property type="entry name" value="SULFOQUINOVOSYL TRANSFERASE SQD2"/>
    <property type="match status" value="1"/>
</dbReference>
<dbReference type="Gene3D" id="3.40.50.2000">
    <property type="entry name" value="Glycogen Phosphorylase B"/>
    <property type="match status" value="2"/>
</dbReference>
<proteinExistence type="predicted"/>
<dbReference type="GO" id="GO:0016757">
    <property type="term" value="F:glycosyltransferase activity"/>
    <property type="evidence" value="ECO:0007669"/>
    <property type="project" value="UniProtKB-KW"/>
</dbReference>
<evidence type="ECO:0000259" key="4">
    <source>
        <dbReference type="Pfam" id="PF13579"/>
    </source>
</evidence>
<dbReference type="GO" id="GO:0008610">
    <property type="term" value="P:lipid biosynthetic process"/>
    <property type="evidence" value="ECO:0007669"/>
    <property type="project" value="UniProtKB-ARBA"/>
</dbReference>
<dbReference type="SUPFAM" id="SSF53756">
    <property type="entry name" value="UDP-Glycosyltransferase/glycogen phosphorylase"/>
    <property type="match status" value="1"/>
</dbReference>
<dbReference type="Proteomes" id="UP000192335">
    <property type="component" value="Unassembled WGS sequence"/>
</dbReference>
<evidence type="ECO:0000313" key="5">
    <source>
        <dbReference type="EMBL" id="ORC05307.1"/>
    </source>
</evidence>
<dbReference type="InterPro" id="IPR001296">
    <property type="entry name" value="Glyco_trans_1"/>
</dbReference>
<dbReference type="PANTHER" id="PTHR45947">
    <property type="entry name" value="SULFOQUINOVOSYL TRANSFERASE SQD2"/>
    <property type="match status" value="1"/>
</dbReference>
<dbReference type="GeneID" id="66595680"/>
<dbReference type="Proteomes" id="UP000279331">
    <property type="component" value="Unassembled WGS sequence"/>
</dbReference>
<dbReference type="GO" id="GO:1903509">
    <property type="term" value="P:liposaccharide metabolic process"/>
    <property type="evidence" value="ECO:0007669"/>
    <property type="project" value="UniProtKB-ARBA"/>
</dbReference>
<keyword evidence="2 6" id="KW-0808">Transferase</keyword>
<keyword evidence="9" id="KW-1185">Reference proteome</keyword>
<evidence type="ECO:0000313" key="10">
    <source>
        <dbReference type="Proteomes" id="UP000279331"/>
    </source>
</evidence>
<evidence type="ECO:0000259" key="3">
    <source>
        <dbReference type="Pfam" id="PF00534"/>
    </source>
</evidence>
<sequence>MRVVQVANFYGPRSGGLRTAVDRLGSEYCARGHQVYLIVPGARATHTRLGTGVVRITLPAKLIPFTGGYRAVLPGPVRTLLETLRPDALEVSDRLTLRSLGRWGRDRGVTTVMISHERLDRFAGQLLPRRAARAFADVANRRTAADYDTVVCTTAFARAEFDRIGATNIATVPLGVDLQTFHPRRRSSLVRRRFAASTQILLVHCGRLSVEKRADRSIDAVAALCDAGVDARLVVVGEGPMRSRLQRQAAGLPVEFTGFISDRRAVATILACADVTLAPGPHETFGLAALESLACGTPVVVSRTSALAEIITTDSGSSADNSPVAIAAAVRSVVSRPEDDRRACARRRAEAFTWQQAATGMLIALSARDGQRDDGARCVDEASRLTDAGSPFTA</sequence>
<comment type="caution">
    <text evidence="6">The sequence shown here is derived from an EMBL/GenBank/DDBJ whole genome shotgun (WGS) entry which is preliminary data.</text>
</comment>
<evidence type="ECO:0000313" key="9">
    <source>
        <dbReference type="Proteomes" id="UP000271464"/>
    </source>
</evidence>
<evidence type="ECO:0000313" key="7">
    <source>
        <dbReference type="EMBL" id="VAZ93839.1"/>
    </source>
</evidence>
<reference evidence="5 8" key="1">
    <citation type="submission" date="2017-02" db="EMBL/GenBank/DDBJ databases">
        <title>Mycobacterium kansasii genomes.</title>
        <authorList>
            <person name="Borowka P."/>
            <person name="Strapagiel D."/>
            <person name="Marciniak B."/>
            <person name="Lach J."/>
            <person name="Bakula Z."/>
            <person name="Van Ingen J."/>
            <person name="Safianowska A."/>
            <person name="Brzostek A."/>
            <person name="Dziadek J."/>
            <person name="Jagielski T."/>
        </authorList>
    </citation>
    <scope>NUCLEOTIDE SEQUENCE [LARGE SCALE GENOMIC DNA]</scope>
    <source>
        <strain evidence="5 8">12MK</strain>
    </source>
</reference>
<name>A0A1X0L2T0_9MYCO</name>
<keyword evidence="1 6" id="KW-0328">Glycosyltransferase</keyword>
<dbReference type="EMBL" id="UPHM01000057">
    <property type="protein sequence ID" value="VAZ93839.1"/>
    <property type="molecule type" value="Genomic_DNA"/>
</dbReference>
<accession>A0A1X0L2T0</accession>
<organism evidence="6 10">
    <name type="scientific">Mycobacterium persicum</name>
    <dbReference type="NCBI Taxonomy" id="1487726"/>
    <lineage>
        <taxon>Bacteria</taxon>
        <taxon>Bacillati</taxon>
        <taxon>Actinomycetota</taxon>
        <taxon>Actinomycetes</taxon>
        <taxon>Mycobacteriales</taxon>
        <taxon>Mycobacteriaceae</taxon>
        <taxon>Mycobacterium</taxon>
    </lineage>
</organism>